<proteinExistence type="predicted"/>
<dbReference type="AlphaFoldDB" id="A0A068UWY8"/>
<keyword evidence="2" id="KW-1185">Reference proteome</keyword>
<dbReference type="InParanoid" id="A0A068UWY8"/>
<sequence>MPDFLLQVLQERASDFQTDIGTVLQSFCLLIVRVLHRRTTKIKPQTAGARMDGLIAFLHYWPGTDPSTREVFLMLARFLNRIFQLDGSVTRRRLHQLLKLHALPD</sequence>
<evidence type="ECO:0000313" key="2">
    <source>
        <dbReference type="Proteomes" id="UP000295252"/>
    </source>
</evidence>
<dbReference type="Proteomes" id="UP000295252">
    <property type="component" value="Chromosome IX"/>
</dbReference>
<reference evidence="2" key="1">
    <citation type="journal article" date="2014" name="Science">
        <title>The coffee genome provides insight into the convergent evolution of caffeine biosynthesis.</title>
        <authorList>
            <person name="Denoeud F."/>
            <person name="Carretero-Paulet L."/>
            <person name="Dereeper A."/>
            <person name="Droc G."/>
            <person name="Guyot R."/>
            <person name="Pietrella M."/>
            <person name="Zheng C."/>
            <person name="Alberti A."/>
            <person name="Anthony F."/>
            <person name="Aprea G."/>
            <person name="Aury J.M."/>
            <person name="Bento P."/>
            <person name="Bernard M."/>
            <person name="Bocs S."/>
            <person name="Campa C."/>
            <person name="Cenci A."/>
            <person name="Combes M.C."/>
            <person name="Crouzillat D."/>
            <person name="Da Silva C."/>
            <person name="Daddiego L."/>
            <person name="De Bellis F."/>
            <person name="Dussert S."/>
            <person name="Garsmeur O."/>
            <person name="Gayraud T."/>
            <person name="Guignon V."/>
            <person name="Jahn K."/>
            <person name="Jamilloux V."/>
            <person name="Joet T."/>
            <person name="Labadie K."/>
            <person name="Lan T."/>
            <person name="Leclercq J."/>
            <person name="Lepelley M."/>
            <person name="Leroy T."/>
            <person name="Li L.T."/>
            <person name="Librado P."/>
            <person name="Lopez L."/>
            <person name="Munoz A."/>
            <person name="Noel B."/>
            <person name="Pallavicini A."/>
            <person name="Perrotta G."/>
            <person name="Poncet V."/>
            <person name="Pot D."/>
            <person name="Priyono X."/>
            <person name="Rigoreau M."/>
            <person name="Rouard M."/>
            <person name="Rozas J."/>
            <person name="Tranchant-Dubreuil C."/>
            <person name="VanBuren R."/>
            <person name="Zhang Q."/>
            <person name="Andrade A.C."/>
            <person name="Argout X."/>
            <person name="Bertrand B."/>
            <person name="de Kochko A."/>
            <person name="Graziosi G."/>
            <person name="Henry R.J."/>
            <person name="Jayarama X."/>
            <person name="Ming R."/>
            <person name="Nagai C."/>
            <person name="Rounsley S."/>
            <person name="Sankoff D."/>
            <person name="Giuliano G."/>
            <person name="Albert V.A."/>
            <person name="Wincker P."/>
            <person name="Lashermes P."/>
        </authorList>
    </citation>
    <scope>NUCLEOTIDE SEQUENCE [LARGE SCALE GENOMIC DNA]</scope>
    <source>
        <strain evidence="2">cv. DH200-94</strain>
    </source>
</reference>
<dbReference type="Gramene" id="CDP12802">
    <property type="protein sequence ID" value="CDP12802"/>
    <property type="gene ID" value="GSCOC_T00037462001"/>
</dbReference>
<evidence type="ECO:0000313" key="1">
    <source>
        <dbReference type="EMBL" id="CDP12802.1"/>
    </source>
</evidence>
<dbReference type="EMBL" id="HG739155">
    <property type="protein sequence ID" value="CDP12802.1"/>
    <property type="molecule type" value="Genomic_DNA"/>
</dbReference>
<gene>
    <name evidence="1" type="ORF">GSCOC_T00037462001</name>
</gene>
<organism evidence="1 2">
    <name type="scientific">Coffea canephora</name>
    <name type="common">Robusta coffee</name>
    <dbReference type="NCBI Taxonomy" id="49390"/>
    <lineage>
        <taxon>Eukaryota</taxon>
        <taxon>Viridiplantae</taxon>
        <taxon>Streptophyta</taxon>
        <taxon>Embryophyta</taxon>
        <taxon>Tracheophyta</taxon>
        <taxon>Spermatophyta</taxon>
        <taxon>Magnoliopsida</taxon>
        <taxon>eudicotyledons</taxon>
        <taxon>Gunneridae</taxon>
        <taxon>Pentapetalae</taxon>
        <taxon>asterids</taxon>
        <taxon>lamiids</taxon>
        <taxon>Gentianales</taxon>
        <taxon>Rubiaceae</taxon>
        <taxon>Ixoroideae</taxon>
        <taxon>Gardenieae complex</taxon>
        <taxon>Bertiereae - Coffeeae clade</taxon>
        <taxon>Coffeeae</taxon>
        <taxon>Coffea</taxon>
    </lineage>
</organism>
<accession>A0A068UWY8</accession>
<protein>
    <submittedName>
        <fullName evidence="1">Uncharacterized protein</fullName>
    </submittedName>
</protein>
<name>A0A068UWY8_COFCA</name>